<keyword evidence="6" id="KW-1185">Reference proteome</keyword>
<name>A0A850ET89_9BACL</name>
<dbReference type="SMART" id="SM00342">
    <property type="entry name" value="HTH_ARAC"/>
    <property type="match status" value="1"/>
</dbReference>
<dbReference type="InterPro" id="IPR018060">
    <property type="entry name" value="HTH_AraC"/>
</dbReference>
<proteinExistence type="predicted"/>
<evidence type="ECO:0000256" key="2">
    <source>
        <dbReference type="ARBA" id="ARBA00023125"/>
    </source>
</evidence>
<dbReference type="InterPro" id="IPR003313">
    <property type="entry name" value="AraC-bd"/>
</dbReference>
<dbReference type="Proteomes" id="UP000564806">
    <property type="component" value="Unassembled WGS sequence"/>
</dbReference>
<dbReference type="RefSeq" id="WP_175372529.1">
    <property type="nucleotide sequence ID" value="NZ_JABWCS010000212.1"/>
</dbReference>
<dbReference type="InterPro" id="IPR020449">
    <property type="entry name" value="Tscrpt_reg_AraC-type_HTH"/>
</dbReference>
<evidence type="ECO:0000256" key="3">
    <source>
        <dbReference type="ARBA" id="ARBA00023163"/>
    </source>
</evidence>
<keyword evidence="1" id="KW-0805">Transcription regulation</keyword>
<evidence type="ECO:0000313" key="5">
    <source>
        <dbReference type="EMBL" id="NUU62032.1"/>
    </source>
</evidence>
<dbReference type="Pfam" id="PF12833">
    <property type="entry name" value="HTH_18"/>
    <property type="match status" value="1"/>
</dbReference>
<comment type="caution">
    <text evidence="5">The sequence shown here is derived from an EMBL/GenBank/DDBJ whole genome shotgun (WGS) entry which is preliminary data.</text>
</comment>
<dbReference type="Gene3D" id="1.10.10.60">
    <property type="entry name" value="Homeodomain-like"/>
    <property type="match status" value="2"/>
</dbReference>
<dbReference type="InterPro" id="IPR009057">
    <property type="entry name" value="Homeodomain-like_sf"/>
</dbReference>
<dbReference type="InterPro" id="IPR037923">
    <property type="entry name" value="HTH-like"/>
</dbReference>
<sequence length="276" mass="32257">MKINNLFFHIHYCNSRKGNEPNRTFHKKTRTLNHHELILVTGGNGQIKIGKKEFQIKEGMLFYIGSGVLQTIVSDADDPFCFMSVHFSYAHVGFDEDIWTIGDTKSMLPLHEGQHLQDYYQIEDAFKKLVESWNAKLPRYEFMTKTIFQQLLINIYQSTGKHHQNYATSLKVEKIITFMHQNINSRVTLGQLSELVQLSPTYLSRTFKEITGYSIIEFFNKLKIDKAKEMILEGDRKIREVAQCLGFTDEFYFSRIFKKLEGISPSEYYSKNVHVI</sequence>
<dbReference type="PROSITE" id="PS00041">
    <property type="entry name" value="HTH_ARAC_FAMILY_1"/>
    <property type="match status" value="1"/>
</dbReference>
<dbReference type="AlphaFoldDB" id="A0A850ET89"/>
<evidence type="ECO:0000313" key="6">
    <source>
        <dbReference type="Proteomes" id="UP000564806"/>
    </source>
</evidence>
<feature type="domain" description="HTH araC/xylS-type" evidence="4">
    <location>
        <begin position="173"/>
        <end position="271"/>
    </location>
</feature>
<dbReference type="SUPFAM" id="SSF51215">
    <property type="entry name" value="Regulatory protein AraC"/>
    <property type="match status" value="1"/>
</dbReference>
<reference evidence="5" key="1">
    <citation type="submission" date="2020-06" db="EMBL/GenBank/DDBJ databases">
        <title>Paenibacillus sp. nov., isolated from soil.</title>
        <authorList>
            <person name="Seo Y.L."/>
        </authorList>
    </citation>
    <scope>NUCLEOTIDE SEQUENCE [LARGE SCALE GENOMIC DNA]</scope>
    <source>
        <strain evidence="5">JW14</strain>
    </source>
</reference>
<organism evidence="5 6">
    <name type="scientific">Paenibacillus agri</name>
    <dbReference type="NCBI Taxonomy" id="2744309"/>
    <lineage>
        <taxon>Bacteria</taxon>
        <taxon>Bacillati</taxon>
        <taxon>Bacillota</taxon>
        <taxon>Bacilli</taxon>
        <taxon>Bacillales</taxon>
        <taxon>Paenibacillaceae</taxon>
        <taxon>Paenibacillus</taxon>
    </lineage>
</organism>
<dbReference type="GO" id="GO:0043565">
    <property type="term" value="F:sequence-specific DNA binding"/>
    <property type="evidence" value="ECO:0007669"/>
    <property type="project" value="InterPro"/>
</dbReference>
<gene>
    <name evidence="5" type="ORF">HPT30_16940</name>
</gene>
<dbReference type="InterPro" id="IPR018062">
    <property type="entry name" value="HTH_AraC-typ_CS"/>
</dbReference>
<keyword evidence="3" id="KW-0804">Transcription</keyword>
<dbReference type="InterPro" id="IPR014710">
    <property type="entry name" value="RmlC-like_jellyroll"/>
</dbReference>
<dbReference type="Gene3D" id="2.60.120.10">
    <property type="entry name" value="Jelly Rolls"/>
    <property type="match status" value="1"/>
</dbReference>
<accession>A0A850ET89</accession>
<dbReference type="SUPFAM" id="SSF46689">
    <property type="entry name" value="Homeodomain-like"/>
    <property type="match status" value="2"/>
</dbReference>
<protein>
    <submittedName>
        <fullName evidence="5">Helix-turn-helix transcriptional regulator</fullName>
    </submittedName>
</protein>
<dbReference type="EMBL" id="JABWCS010000212">
    <property type="protein sequence ID" value="NUU62032.1"/>
    <property type="molecule type" value="Genomic_DNA"/>
</dbReference>
<dbReference type="PRINTS" id="PR00032">
    <property type="entry name" value="HTHARAC"/>
</dbReference>
<dbReference type="Pfam" id="PF02311">
    <property type="entry name" value="AraC_binding"/>
    <property type="match status" value="1"/>
</dbReference>
<evidence type="ECO:0000256" key="1">
    <source>
        <dbReference type="ARBA" id="ARBA00023015"/>
    </source>
</evidence>
<dbReference type="PROSITE" id="PS01124">
    <property type="entry name" value="HTH_ARAC_FAMILY_2"/>
    <property type="match status" value="1"/>
</dbReference>
<dbReference type="PANTHER" id="PTHR43280:SF2">
    <property type="entry name" value="HTH-TYPE TRANSCRIPTIONAL REGULATOR EXSA"/>
    <property type="match status" value="1"/>
</dbReference>
<dbReference type="PANTHER" id="PTHR43280">
    <property type="entry name" value="ARAC-FAMILY TRANSCRIPTIONAL REGULATOR"/>
    <property type="match status" value="1"/>
</dbReference>
<evidence type="ECO:0000259" key="4">
    <source>
        <dbReference type="PROSITE" id="PS01124"/>
    </source>
</evidence>
<dbReference type="GO" id="GO:0003700">
    <property type="term" value="F:DNA-binding transcription factor activity"/>
    <property type="evidence" value="ECO:0007669"/>
    <property type="project" value="InterPro"/>
</dbReference>
<keyword evidence="2" id="KW-0238">DNA-binding</keyword>